<dbReference type="AlphaFoldDB" id="A0A4P7NKC3"/>
<dbReference type="EMBL" id="CP034208">
    <property type="protein sequence ID" value="QBZ62557.1"/>
    <property type="molecule type" value="Genomic_DNA"/>
</dbReference>
<dbReference type="Proteomes" id="UP000294847">
    <property type="component" value="Chromosome 5"/>
</dbReference>
<gene>
    <name evidence="2" type="ORF">PoMZ_11439</name>
</gene>
<evidence type="ECO:0000313" key="2">
    <source>
        <dbReference type="EMBL" id="QBZ62557.1"/>
    </source>
</evidence>
<organism evidence="2 3">
    <name type="scientific">Pyricularia oryzae</name>
    <name type="common">Rice blast fungus</name>
    <name type="synonym">Magnaporthe oryzae</name>
    <dbReference type="NCBI Taxonomy" id="318829"/>
    <lineage>
        <taxon>Eukaryota</taxon>
        <taxon>Fungi</taxon>
        <taxon>Dikarya</taxon>
        <taxon>Ascomycota</taxon>
        <taxon>Pezizomycotina</taxon>
        <taxon>Sordariomycetes</taxon>
        <taxon>Sordariomycetidae</taxon>
        <taxon>Magnaporthales</taxon>
        <taxon>Pyriculariaceae</taxon>
        <taxon>Pyricularia</taxon>
    </lineage>
</organism>
<evidence type="ECO:0000256" key="1">
    <source>
        <dbReference type="SAM" id="MobiDB-lite"/>
    </source>
</evidence>
<reference evidence="2 3" key="1">
    <citation type="journal article" date="2019" name="Mol. Biol. Evol.">
        <title>Blast fungal genomes show frequent chromosomal changes, gene gains and losses, and effector gene turnover.</title>
        <authorList>
            <person name="Gomez Luciano L.B."/>
            <person name="Jason Tsai I."/>
            <person name="Chuma I."/>
            <person name="Tosa Y."/>
            <person name="Chen Y.H."/>
            <person name="Li J.Y."/>
            <person name="Li M.Y."/>
            <person name="Jade Lu M.Y."/>
            <person name="Nakayashiki H."/>
            <person name="Li W.H."/>
        </authorList>
    </citation>
    <scope>NUCLEOTIDE SEQUENCE [LARGE SCALE GENOMIC DNA]</scope>
    <source>
        <strain evidence="2">MZ5-1-6</strain>
    </source>
</reference>
<proteinExistence type="predicted"/>
<name>A0A4P7NKC3_PYROR</name>
<protein>
    <submittedName>
        <fullName evidence="2">Uncharacterized protein</fullName>
    </submittedName>
</protein>
<accession>A0A4P7NKC3</accession>
<evidence type="ECO:0000313" key="3">
    <source>
        <dbReference type="Proteomes" id="UP000294847"/>
    </source>
</evidence>
<feature type="region of interest" description="Disordered" evidence="1">
    <location>
        <begin position="33"/>
        <end position="63"/>
    </location>
</feature>
<sequence>MLCNSSVLPGGIGGSSGTCVVCHRIIGPKRQVRGGRVLGRPSSSGCVGEADETKRQKKSKKAN</sequence>